<dbReference type="InterPro" id="IPR000014">
    <property type="entry name" value="PAS"/>
</dbReference>
<dbReference type="Proteomes" id="UP000017938">
    <property type="component" value="Unassembled WGS sequence"/>
</dbReference>
<dbReference type="SUPFAM" id="SSF55785">
    <property type="entry name" value="PYP-like sensor domain (PAS domain)"/>
    <property type="match status" value="1"/>
</dbReference>
<evidence type="ECO:0000259" key="1">
    <source>
        <dbReference type="SMART" id="SM00091"/>
    </source>
</evidence>
<dbReference type="STRING" id="1263015.BN580_01460"/>
<evidence type="ECO:0000313" key="2">
    <source>
        <dbReference type="EMBL" id="CDC74288.1"/>
    </source>
</evidence>
<comment type="caution">
    <text evidence="2">The sequence shown here is derived from an EMBL/GenBank/DDBJ whole genome shotgun (WGS) entry which is preliminary data.</text>
</comment>
<dbReference type="Gene3D" id="3.30.450.20">
    <property type="entry name" value="PAS domain"/>
    <property type="match status" value="1"/>
</dbReference>
<dbReference type="AlphaFoldDB" id="R6TLI5"/>
<gene>
    <name evidence="2" type="ORF">BN580_01460</name>
</gene>
<protein>
    <submittedName>
        <fullName evidence="2">Putative PAS/PAC sensor protein</fullName>
    </submittedName>
</protein>
<feature type="domain" description="PAS" evidence="1">
    <location>
        <begin position="21"/>
        <end position="88"/>
    </location>
</feature>
<proteinExistence type="predicted"/>
<dbReference type="SMART" id="SM00091">
    <property type="entry name" value="PAS"/>
    <property type="match status" value="1"/>
</dbReference>
<organism evidence="2 3">
    <name type="scientific">Candidatus Colimorpha enterica</name>
    <dbReference type="NCBI Taxonomy" id="3083063"/>
    <lineage>
        <taxon>Bacteria</taxon>
        <taxon>Pseudomonadati</taxon>
        <taxon>Bacteroidota</taxon>
        <taxon>Bacteroidia</taxon>
        <taxon>Bacteroidales</taxon>
        <taxon>Candidatus Colimorpha</taxon>
    </lineage>
</organism>
<reference evidence="2" key="1">
    <citation type="submission" date="2012-11" db="EMBL/GenBank/DDBJ databases">
        <title>Dependencies among metagenomic species, viruses, plasmids and units of genetic variation.</title>
        <authorList>
            <person name="Nielsen H.B."/>
            <person name="Almeida M."/>
            <person name="Juncker A.S."/>
            <person name="Rasmussen S."/>
            <person name="Li J."/>
            <person name="Sunagawa S."/>
            <person name="Plichta D."/>
            <person name="Gautier L."/>
            <person name="Le Chatelier E."/>
            <person name="Peletier E."/>
            <person name="Bonde I."/>
            <person name="Nielsen T."/>
            <person name="Manichanh C."/>
            <person name="Arumugam M."/>
            <person name="Batto J."/>
            <person name="Santos M.B.Q.D."/>
            <person name="Blom N."/>
            <person name="Borruel N."/>
            <person name="Burgdorf K.S."/>
            <person name="Boumezbeur F."/>
            <person name="Casellas F."/>
            <person name="Dore J."/>
            <person name="Guarner F."/>
            <person name="Hansen T."/>
            <person name="Hildebrand F."/>
            <person name="Kaas R.S."/>
            <person name="Kennedy S."/>
            <person name="Kristiansen K."/>
            <person name="Kultima J.R."/>
            <person name="Leonard P."/>
            <person name="Levenez F."/>
            <person name="Lund O."/>
            <person name="Moumen B."/>
            <person name="Le Paslier D."/>
            <person name="Pons N."/>
            <person name="Pedersen O."/>
            <person name="Prifti E."/>
            <person name="Qin J."/>
            <person name="Raes J."/>
            <person name="Tap J."/>
            <person name="Tims S."/>
            <person name="Ussery D.W."/>
            <person name="Yamada T."/>
            <person name="MetaHit consortium"/>
            <person name="Renault P."/>
            <person name="Sicheritz-Ponten T."/>
            <person name="Bork P."/>
            <person name="Wang J."/>
            <person name="Brunak S."/>
            <person name="Ehrlich S.D."/>
        </authorList>
    </citation>
    <scope>NUCLEOTIDE SEQUENCE [LARGE SCALE GENOMIC DNA]</scope>
</reference>
<name>R6TLI5_9BACT</name>
<accession>R6TLI5</accession>
<evidence type="ECO:0000313" key="3">
    <source>
        <dbReference type="Proteomes" id="UP000017938"/>
    </source>
</evidence>
<dbReference type="EMBL" id="CBFW010000207">
    <property type="protein sequence ID" value="CDC74288.1"/>
    <property type="molecule type" value="Genomic_DNA"/>
</dbReference>
<dbReference type="InterPro" id="IPR035965">
    <property type="entry name" value="PAS-like_dom_sf"/>
</dbReference>
<sequence>MFQGKAEISMCLPYLKEKAESFSDNIVNNSPNGIIVLNDKLEVQKINPAAMKIMNIRLSSDVLGEPVVRILDPKPFLDVIQSRRGMPAIKTYLAEYGKYVEQSIVADNEYHLLICLMRDITDEENELRRKEEICSQTADIADKVVDKQMRIVQEIASLLGETAAETKIALTKLKESIKDE</sequence>